<feature type="domain" description="Solute-binding protein family 3/N-terminal" evidence="4">
    <location>
        <begin position="22"/>
        <end position="253"/>
    </location>
</feature>
<dbReference type="RefSeq" id="WP_330088624.1">
    <property type="nucleotide sequence ID" value="NZ_JAUGZK010000011.1"/>
</dbReference>
<comment type="caution">
    <text evidence="5">The sequence shown here is derived from an EMBL/GenBank/DDBJ whole genome shotgun (WGS) entry which is preliminary data.</text>
</comment>
<evidence type="ECO:0000313" key="6">
    <source>
        <dbReference type="Proteomes" id="UP001339167"/>
    </source>
</evidence>
<evidence type="ECO:0000256" key="1">
    <source>
        <dbReference type="ARBA" id="ARBA00010333"/>
    </source>
</evidence>
<accession>A0ABU7JIZ3</accession>
<proteinExistence type="inferred from homology"/>
<gene>
    <name evidence="5" type="ORF">QWF21_13760</name>
</gene>
<evidence type="ECO:0000256" key="2">
    <source>
        <dbReference type="ARBA" id="ARBA00022729"/>
    </source>
</evidence>
<keyword evidence="6" id="KW-1185">Reference proteome</keyword>
<name>A0ABU7JIZ3_9GAMM</name>
<dbReference type="SUPFAM" id="SSF53850">
    <property type="entry name" value="Periplasmic binding protein-like II"/>
    <property type="match status" value="1"/>
</dbReference>
<comment type="similarity">
    <text evidence="1">Belongs to the bacterial solute-binding protein 3 family.</text>
</comment>
<evidence type="ECO:0000256" key="3">
    <source>
        <dbReference type="SAM" id="SignalP"/>
    </source>
</evidence>
<dbReference type="Proteomes" id="UP001339167">
    <property type="component" value="Unassembled WGS sequence"/>
</dbReference>
<keyword evidence="2 3" id="KW-0732">Signal</keyword>
<organism evidence="5 6">
    <name type="scientific">Alkalimonas mucilaginosa</name>
    <dbReference type="NCBI Taxonomy" id="3057676"/>
    <lineage>
        <taxon>Bacteria</taxon>
        <taxon>Pseudomonadati</taxon>
        <taxon>Pseudomonadota</taxon>
        <taxon>Gammaproteobacteria</taxon>
        <taxon>Alkalimonas</taxon>
    </lineage>
</organism>
<dbReference type="PANTHER" id="PTHR35936">
    <property type="entry name" value="MEMBRANE-BOUND LYTIC MUREIN TRANSGLYCOSYLASE F"/>
    <property type="match status" value="1"/>
</dbReference>
<dbReference type="Gene3D" id="3.40.190.10">
    <property type="entry name" value="Periplasmic binding protein-like II"/>
    <property type="match status" value="2"/>
</dbReference>
<dbReference type="EMBL" id="JAUGZK010000011">
    <property type="protein sequence ID" value="MEE2025308.1"/>
    <property type="molecule type" value="Genomic_DNA"/>
</dbReference>
<protein>
    <submittedName>
        <fullName evidence="5">Transporter substrate-binding domain-containing protein</fullName>
    </submittedName>
</protein>
<reference evidence="5 6" key="1">
    <citation type="submission" date="2023-06" db="EMBL/GenBank/DDBJ databases">
        <title>Alkalimonas sp., MEB004 an alkaliphilic bacterium isolated from Lonar Lake, India.</title>
        <authorList>
            <person name="Joshi A."/>
            <person name="Thite S."/>
        </authorList>
    </citation>
    <scope>NUCLEOTIDE SEQUENCE [LARGE SCALE GENOMIC DNA]</scope>
    <source>
        <strain evidence="5 6">MEB004</strain>
    </source>
</reference>
<evidence type="ECO:0000313" key="5">
    <source>
        <dbReference type="EMBL" id="MEE2025308.1"/>
    </source>
</evidence>
<dbReference type="InterPro" id="IPR001638">
    <property type="entry name" value="Solute-binding_3/MltF_N"/>
</dbReference>
<feature type="signal peptide" evidence="3">
    <location>
        <begin position="1"/>
        <end position="18"/>
    </location>
</feature>
<evidence type="ECO:0000259" key="4">
    <source>
        <dbReference type="SMART" id="SM00062"/>
    </source>
</evidence>
<sequence>MRNIFTLSLMLWCLSLQAHSCQLRMGADSYFPPHLEPTQTGWQGLSIDLIQALASEAGCELSILQSPWRRSLQLTAQGQLDLISHLSFSEERKQNFIFIGPHHIERVVLLGNPEELPAIEHLTELAAWPEELVIAVLNGAYYGEEFHRLIDQDGFGPTLVEIRSHEDKLGLLDSGRVDAVLEDQSTLFYWQQSGLMTDKPYQQLLIIYENPVYFGFSRVSISEEQTRQLDAAWLRLYHQGRLQQIRARYLPGLPLPAPAAIF</sequence>
<dbReference type="SMART" id="SM00062">
    <property type="entry name" value="PBPb"/>
    <property type="match status" value="1"/>
</dbReference>
<dbReference type="PANTHER" id="PTHR35936:SF25">
    <property type="entry name" value="ABC TRANSPORTER SUBSTRATE-BINDING PROTEIN"/>
    <property type="match status" value="1"/>
</dbReference>
<dbReference type="Pfam" id="PF00497">
    <property type="entry name" value="SBP_bac_3"/>
    <property type="match status" value="1"/>
</dbReference>
<feature type="chain" id="PRO_5045333508" evidence="3">
    <location>
        <begin position="19"/>
        <end position="262"/>
    </location>
</feature>